<evidence type="ECO:0000256" key="1">
    <source>
        <dbReference type="SAM" id="MobiDB-lite"/>
    </source>
</evidence>
<name>A0A3B6AQV9_WHEAT</name>
<dbReference type="OMA" id="DSCTPVD"/>
<keyword evidence="3" id="KW-1185">Reference proteome</keyword>
<evidence type="ECO:0000313" key="3">
    <source>
        <dbReference type="Proteomes" id="UP000019116"/>
    </source>
</evidence>
<protein>
    <submittedName>
        <fullName evidence="2">Uncharacterized protein</fullName>
    </submittedName>
</protein>
<sequence>MWLSNSGGSCSSPVHSARSRSGESWSCWADSDLSDPAGHHHRSPCQQLRRPVVAASGIDSCTPVDGYAD</sequence>
<dbReference type="Gramene" id="TraesCS2A03G0153600.1">
    <property type="protein sequence ID" value="TraesCS2A03G0153600.1.CDS1"/>
    <property type="gene ID" value="TraesCS2A03G0153600"/>
</dbReference>
<dbReference type="EnsemblPlants" id="TraesCS2A02G078400.1">
    <property type="protein sequence ID" value="TraesCS2A02G078400.1.cds1"/>
    <property type="gene ID" value="TraesCS2A02G078400"/>
</dbReference>
<reference evidence="2" key="1">
    <citation type="submission" date="2018-08" db="EMBL/GenBank/DDBJ databases">
        <authorList>
            <person name="Rossello M."/>
        </authorList>
    </citation>
    <scope>NUCLEOTIDE SEQUENCE [LARGE SCALE GENOMIC DNA]</scope>
    <source>
        <strain evidence="2">cv. Chinese Spring</strain>
    </source>
</reference>
<dbReference type="Gramene" id="TraesRN2A0100115400.1">
    <property type="protein sequence ID" value="TraesRN2A0100115400.1"/>
    <property type="gene ID" value="TraesRN2A0100115400"/>
</dbReference>
<reference evidence="2" key="2">
    <citation type="submission" date="2018-10" db="UniProtKB">
        <authorList>
            <consortium name="EnsemblPlants"/>
        </authorList>
    </citation>
    <scope>IDENTIFICATION</scope>
</reference>
<feature type="region of interest" description="Disordered" evidence="1">
    <location>
        <begin position="1"/>
        <end position="20"/>
    </location>
</feature>
<proteinExistence type="predicted"/>
<dbReference type="Gramene" id="TraesCS2A02G078400.1">
    <property type="protein sequence ID" value="TraesCS2A02G078400.1.cds1"/>
    <property type="gene ID" value="TraesCS2A02G078400"/>
</dbReference>
<dbReference type="Proteomes" id="UP000019116">
    <property type="component" value="Chromosome 2A"/>
</dbReference>
<dbReference type="Gramene" id="TraesWEE_scaffold_037529_01G000600.1">
    <property type="protein sequence ID" value="TraesWEE_scaffold_037529_01G000600.1"/>
    <property type="gene ID" value="TraesWEE_scaffold_037529_01G000600"/>
</dbReference>
<organism evidence="2">
    <name type="scientific">Triticum aestivum</name>
    <name type="common">Wheat</name>
    <dbReference type="NCBI Taxonomy" id="4565"/>
    <lineage>
        <taxon>Eukaryota</taxon>
        <taxon>Viridiplantae</taxon>
        <taxon>Streptophyta</taxon>
        <taxon>Embryophyta</taxon>
        <taxon>Tracheophyta</taxon>
        <taxon>Spermatophyta</taxon>
        <taxon>Magnoliopsida</taxon>
        <taxon>Liliopsida</taxon>
        <taxon>Poales</taxon>
        <taxon>Poaceae</taxon>
        <taxon>BOP clade</taxon>
        <taxon>Pooideae</taxon>
        <taxon>Triticodae</taxon>
        <taxon>Triticeae</taxon>
        <taxon>Triticinae</taxon>
        <taxon>Triticum</taxon>
    </lineage>
</organism>
<dbReference type="AlphaFoldDB" id="A0A3B6AQV9"/>
<accession>A0A3B6AQV9</accession>
<feature type="compositionally biased region" description="Polar residues" evidence="1">
    <location>
        <begin position="1"/>
        <end position="14"/>
    </location>
</feature>
<evidence type="ECO:0000313" key="2">
    <source>
        <dbReference type="EnsemblPlants" id="TraesCS2A02G078400.1.cds1"/>
    </source>
</evidence>